<evidence type="ECO:0000256" key="2">
    <source>
        <dbReference type="SAM" id="SignalP"/>
    </source>
</evidence>
<feature type="chain" id="PRO_5013304851" evidence="2">
    <location>
        <begin position="23"/>
        <end position="272"/>
    </location>
</feature>
<organism evidence="3 4">
    <name type="scientific">Elstera cyanobacteriorum</name>
    <dbReference type="NCBI Taxonomy" id="2022747"/>
    <lineage>
        <taxon>Bacteria</taxon>
        <taxon>Pseudomonadati</taxon>
        <taxon>Pseudomonadota</taxon>
        <taxon>Alphaproteobacteria</taxon>
        <taxon>Rhodospirillales</taxon>
        <taxon>Rhodospirillaceae</taxon>
        <taxon>Elstera</taxon>
    </lineage>
</organism>
<evidence type="ECO:0000313" key="3">
    <source>
        <dbReference type="EMBL" id="OYQ18865.1"/>
    </source>
</evidence>
<dbReference type="AlphaFoldDB" id="A0A255XR02"/>
<protein>
    <submittedName>
        <fullName evidence="3">Uncharacterized protein</fullName>
    </submittedName>
</protein>
<dbReference type="RefSeq" id="WP_094409129.1">
    <property type="nucleotide sequence ID" value="NZ_BMJZ01000001.1"/>
</dbReference>
<reference evidence="3 4" key="1">
    <citation type="submission" date="2017-07" db="EMBL/GenBank/DDBJ databases">
        <title>Elstera cyanobacteriorum sp. nov., a novel bacterium isolated from cyanobacterial aggregates in a eutrophic lake.</title>
        <authorList>
            <person name="Cai H."/>
        </authorList>
    </citation>
    <scope>NUCLEOTIDE SEQUENCE [LARGE SCALE GENOMIC DNA]</scope>
    <source>
        <strain evidence="3 4">TH019</strain>
    </source>
</reference>
<accession>A0A255XR02</accession>
<feature type="region of interest" description="Disordered" evidence="1">
    <location>
        <begin position="253"/>
        <end position="272"/>
    </location>
</feature>
<gene>
    <name evidence="3" type="ORF">CHR90_11490</name>
</gene>
<sequence length="272" mass="29621">MSKAIVTSLLLSAALLCDAAHAAPTTGRRENPALPLATAGVFAVAGVNTGVGYVAEIAPPADITAMKLMGDHLLNQPKGAYKLGLAEFEWRYGTGPKRIHSVVMWIDGDYSPEIPLPGIDRASADAEFCRMIGITYISDLQFTPGQLEGIFDSEVAEAIPHHSPDMRKNHGWAEVIMTACKRRNSPRWAIVRGGNGIGGQDEWVFLGDYTPDAAQATRPVWVDIPNHRRSAPAINRMRDRPYLPVNNYDAALAPTPGDTDGMKDMFPENRMK</sequence>
<feature type="compositionally biased region" description="Basic and acidic residues" evidence="1">
    <location>
        <begin position="260"/>
        <end position="272"/>
    </location>
</feature>
<feature type="signal peptide" evidence="2">
    <location>
        <begin position="1"/>
        <end position="22"/>
    </location>
</feature>
<evidence type="ECO:0000313" key="4">
    <source>
        <dbReference type="Proteomes" id="UP000216361"/>
    </source>
</evidence>
<dbReference type="Proteomes" id="UP000216361">
    <property type="component" value="Unassembled WGS sequence"/>
</dbReference>
<comment type="caution">
    <text evidence="3">The sequence shown here is derived from an EMBL/GenBank/DDBJ whole genome shotgun (WGS) entry which is preliminary data.</text>
</comment>
<keyword evidence="2" id="KW-0732">Signal</keyword>
<evidence type="ECO:0000256" key="1">
    <source>
        <dbReference type="SAM" id="MobiDB-lite"/>
    </source>
</evidence>
<name>A0A255XR02_9PROT</name>
<proteinExistence type="predicted"/>
<keyword evidence="4" id="KW-1185">Reference proteome</keyword>
<dbReference type="EMBL" id="NOXS01000032">
    <property type="protein sequence ID" value="OYQ18865.1"/>
    <property type="molecule type" value="Genomic_DNA"/>
</dbReference>